<proteinExistence type="predicted"/>
<sequence>MADQIYPDKGLPPLNGASGNPKQQIPLPAAYAGPPAPRRRRRNTVCICLGCILAILVVIVVILGIAALVIYLVLHPKAPRYQLLDARISQINVSVSDPNPQMSYDVIAFTWQAYNPNKKISFYYDDIQVFLFFDLSQIGQSSLAPFFQGHKDTTTVEIDLRGKNFLFTRLRLPSCRQT</sequence>
<dbReference type="EMBL" id="CM055112">
    <property type="protein sequence ID" value="KAJ7518180.1"/>
    <property type="molecule type" value="Genomic_DNA"/>
</dbReference>
<evidence type="ECO:0000313" key="1">
    <source>
        <dbReference type="EMBL" id="KAJ7518180.1"/>
    </source>
</evidence>
<keyword evidence="2" id="KW-1185">Reference proteome</keyword>
<accession>A0ACC2AL99</accession>
<comment type="caution">
    <text evidence="1">The sequence shown here is derived from an EMBL/GenBank/DDBJ whole genome shotgun (WGS) entry which is preliminary data.</text>
</comment>
<protein>
    <submittedName>
        <fullName evidence="1">Uncharacterized protein</fullName>
    </submittedName>
</protein>
<evidence type="ECO:0000313" key="2">
    <source>
        <dbReference type="Proteomes" id="UP001162992"/>
    </source>
</evidence>
<gene>
    <name evidence="1" type="ORF">O6H91_21G058400</name>
</gene>
<organism evidence="1 2">
    <name type="scientific">Diphasiastrum complanatum</name>
    <name type="common">Issler's clubmoss</name>
    <name type="synonym">Lycopodium complanatum</name>
    <dbReference type="NCBI Taxonomy" id="34168"/>
    <lineage>
        <taxon>Eukaryota</taxon>
        <taxon>Viridiplantae</taxon>
        <taxon>Streptophyta</taxon>
        <taxon>Embryophyta</taxon>
        <taxon>Tracheophyta</taxon>
        <taxon>Lycopodiopsida</taxon>
        <taxon>Lycopodiales</taxon>
        <taxon>Lycopodiaceae</taxon>
        <taxon>Lycopodioideae</taxon>
        <taxon>Diphasiastrum</taxon>
    </lineage>
</organism>
<reference evidence="2" key="1">
    <citation type="journal article" date="2024" name="Proc. Natl. Acad. Sci. U.S.A.">
        <title>Extraordinary preservation of gene collinearity over three hundred million years revealed in homosporous lycophytes.</title>
        <authorList>
            <person name="Li C."/>
            <person name="Wickell D."/>
            <person name="Kuo L.Y."/>
            <person name="Chen X."/>
            <person name="Nie B."/>
            <person name="Liao X."/>
            <person name="Peng D."/>
            <person name="Ji J."/>
            <person name="Jenkins J."/>
            <person name="Williams M."/>
            <person name="Shu S."/>
            <person name="Plott C."/>
            <person name="Barry K."/>
            <person name="Rajasekar S."/>
            <person name="Grimwood J."/>
            <person name="Han X."/>
            <person name="Sun S."/>
            <person name="Hou Z."/>
            <person name="He W."/>
            <person name="Dai G."/>
            <person name="Sun C."/>
            <person name="Schmutz J."/>
            <person name="Leebens-Mack J.H."/>
            <person name="Li F.W."/>
            <person name="Wang L."/>
        </authorList>
    </citation>
    <scope>NUCLEOTIDE SEQUENCE [LARGE SCALE GENOMIC DNA]</scope>
    <source>
        <strain evidence="2">cv. PW_Plant_1</strain>
    </source>
</reference>
<name>A0ACC2AL99_DIPCM</name>
<dbReference type="Proteomes" id="UP001162992">
    <property type="component" value="Chromosome 21"/>
</dbReference>